<evidence type="ECO:0000313" key="3">
    <source>
        <dbReference type="Proteomes" id="UP000799764"/>
    </source>
</evidence>
<dbReference type="EMBL" id="MU001492">
    <property type="protein sequence ID" value="KAF2451267.1"/>
    <property type="molecule type" value="Genomic_DNA"/>
</dbReference>
<comment type="caution">
    <text evidence="2">The sequence shown here is derived from an EMBL/GenBank/DDBJ whole genome shotgun (WGS) entry which is preliminary data.</text>
</comment>
<feature type="compositionally biased region" description="Pro residues" evidence="1">
    <location>
        <begin position="38"/>
        <end position="54"/>
    </location>
</feature>
<protein>
    <submittedName>
        <fullName evidence="2">Uncharacterized protein</fullName>
    </submittedName>
</protein>
<proteinExistence type="predicted"/>
<name>A0A9P4UJF1_9PLEO</name>
<evidence type="ECO:0000313" key="2">
    <source>
        <dbReference type="EMBL" id="KAF2451267.1"/>
    </source>
</evidence>
<evidence type="ECO:0000256" key="1">
    <source>
        <dbReference type="SAM" id="MobiDB-lite"/>
    </source>
</evidence>
<keyword evidence="3" id="KW-1185">Reference proteome</keyword>
<accession>A0A9P4UJF1</accession>
<dbReference type="AlphaFoldDB" id="A0A9P4UJF1"/>
<gene>
    <name evidence="2" type="ORF">P171DRAFT_425790</name>
</gene>
<feature type="region of interest" description="Disordered" evidence="1">
    <location>
        <begin position="1"/>
        <end position="80"/>
    </location>
</feature>
<reference evidence="2" key="1">
    <citation type="journal article" date="2020" name="Stud. Mycol.">
        <title>101 Dothideomycetes genomes: a test case for predicting lifestyles and emergence of pathogens.</title>
        <authorList>
            <person name="Haridas S."/>
            <person name="Albert R."/>
            <person name="Binder M."/>
            <person name="Bloem J."/>
            <person name="Labutti K."/>
            <person name="Salamov A."/>
            <person name="Andreopoulos B."/>
            <person name="Baker S."/>
            <person name="Barry K."/>
            <person name="Bills G."/>
            <person name="Bluhm B."/>
            <person name="Cannon C."/>
            <person name="Castanera R."/>
            <person name="Culley D."/>
            <person name="Daum C."/>
            <person name="Ezra D."/>
            <person name="Gonzalez J."/>
            <person name="Henrissat B."/>
            <person name="Kuo A."/>
            <person name="Liang C."/>
            <person name="Lipzen A."/>
            <person name="Lutzoni F."/>
            <person name="Magnuson J."/>
            <person name="Mondo S."/>
            <person name="Nolan M."/>
            <person name="Ohm R."/>
            <person name="Pangilinan J."/>
            <person name="Park H.-J."/>
            <person name="Ramirez L."/>
            <person name="Alfaro M."/>
            <person name="Sun H."/>
            <person name="Tritt A."/>
            <person name="Yoshinaga Y."/>
            <person name="Zwiers L.-H."/>
            <person name="Turgeon B."/>
            <person name="Goodwin S."/>
            <person name="Spatafora J."/>
            <person name="Crous P."/>
            <person name="Grigoriev I."/>
        </authorList>
    </citation>
    <scope>NUCLEOTIDE SEQUENCE</scope>
    <source>
        <strain evidence="2">CBS 690.94</strain>
    </source>
</reference>
<organism evidence="2 3">
    <name type="scientific">Karstenula rhodostoma CBS 690.94</name>
    <dbReference type="NCBI Taxonomy" id="1392251"/>
    <lineage>
        <taxon>Eukaryota</taxon>
        <taxon>Fungi</taxon>
        <taxon>Dikarya</taxon>
        <taxon>Ascomycota</taxon>
        <taxon>Pezizomycotina</taxon>
        <taxon>Dothideomycetes</taxon>
        <taxon>Pleosporomycetidae</taxon>
        <taxon>Pleosporales</taxon>
        <taxon>Massarineae</taxon>
        <taxon>Didymosphaeriaceae</taxon>
        <taxon>Karstenula</taxon>
    </lineage>
</organism>
<sequence>MPSTLHHPPYPHQHTQEVQSNSPCSPPVIPSRNSTPENVPPIRQPSRPQPPPQSLPHRRLTRGHDTITRHQPPPRNNLSHTILSLAGEHGADDIVLVPRQDRKLV</sequence>
<dbReference type="Proteomes" id="UP000799764">
    <property type="component" value="Unassembled WGS sequence"/>
</dbReference>